<evidence type="ECO:0000313" key="11">
    <source>
        <dbReference type="Proteomes" id="UP000800041"/>
    </source>
</evidence>
<evidence type="ECO:0000256" key="7">
    <source>
        <dbReference type="ARBA" id="ARBA00047899"/>
    </source>
</evidence>
<evidence type="ECO:0000256" key="3">
    <source>
        <dbReference type="ARBA" id="ARBA00022679"/>
    </source>
</evidence>
<feature type="domain" description="Protein kinase" evidence="9">
    <location>
        <begin position="21"/>
        <end position="380"/>
    </location>
</feature>
<gene>
    <name evidence="10" type="ORF">K402DRAFT_360088</name>
</gene>
<dbReference type="PANTHER" id="PTHR47634:SF9">
    <property type="entry name" value="PROTEIN KINASE DOMAIN-CONTAINING PROTEIN-RELATED"/>
    <property type="match status" value="1"/>
</dbReference>
<protein>
    <recommendedName>
        <fullName evidence="1">non-specific serine/threonine protein kinase</fullName>
        <ecNumber evidence="1">2.7.11.1</ecNumber>
    </recommendedName>
</protein>
<keyword evidence="6" id="KW-0067">ATP-binding</keyword>
<dbReference type="PANTHER" id="PTHR47634">
    <property type="entry name" value="PROTEIN KINASE DOMAIN-CONTAINING PROTEIN-RELATED"/>
    <property type="match status" value="1"/>
</dbReference>
<comment type="catalytic activity">
    <reaction evidence="8">
        <text>L-seryl-[protein] + ATP = O-phospho-L-seryl-[protein] + ADP + H(+)</text>
        <dbReference type="Rhea" id="RHEA:17989"/>
        <dbReference type="Rhea" id="RHEA-COMP:9863"/>
        <dbReference type="Rhea" id="RHEA-COMP:11604"/>
        <dbReference type="ChEBI" id="CHEBI:15378"/>
        <dbReference type="ChEBI" id="CHEBI:29999"/>
        <dbReference type="ChEBI" id="CHEBI:30616"/>
        <dbReference type="ChEBI" id="CHEBI:83421"/>
        <dbReference type="ChEBI" id="CHEBI:456216"/>
        <dbReference type="EC" id="2.7.11.1"/>
    </reaction>
</comment>
<dbReference type="InterPro" id="IPR000719">
    <property type="entry name" value="Prot_kinase_dom"/>
</dbReference>
<dbReference type="AlphaFoldDB" id="A0A6G1GT45"/>
<reference evidence="10" key="1">
    <citation type="journal article" date="2020" name="Stud. Mycol.">
        <title>101 Dothideomycetes genomes: a test case for predicting lifestyles and emergence of pathogens.</title>
        <authorList>
            <person name="Haridas S."/>
            <person name="Albert R."/>
            <person name="Binder M."/>
            <person name="Bloem J."/>
            <person name="Labutti K."/>
            <person name="Salamov A."/>
            <person name="Andreopoulos B."/>
            <person name="Baker S."/>
            <person name="Barry K."/>
            <person name="Bills G."/>
            <person name="Bluhm B."/>
            <person name="Cannon C."/>
            <person name="Castanera R."/>
            <person name="Culley D."/>
            <person name="Daum C."/>
            <person name="Ezra D."/>
            <person name="Gonzalez J."/>
            <person name="Henrissat B."/>
            <person name="Kuo A."/>
            <person name="Liang C."/>
            <person name="Lipzen A."/>
            <person name="Lutzoni F."/>
            <person name="Magnuson J."/>
            <person name="Mondo S."/>
            <person name="Nolan M."/>
            <person name="Ohm R."/>
            <person name="Pangilinan J."/>
            <person name="Park H.-J."/>
            <person name="Ramirez L."/>
            <person name="Alfaro M."/>
            <person name="Sun H."/>
            <person name="Tritt A."/>
            <person name="Yoshinaga Y."/>
            <person name="Zwiers L.-H."/>
            <person name="Turgeon B."/>
            <person name="Goodwin S."/>
            <person name="Spatafora J."/>
            <person name="Crous P."/>
            <person name="Grigoriev I."/>
        </authorList>
    </citation>
    <scope>NUCLEOTIDE SEQUENCE</scope>
    <source>
        <strain evidence="10">CBS 113979</strain>
    </source>
</reference>
<dbReference type="Gene3D" id="3.30.200.20">
    <property type="entry name" value="Phosphorylase Kinase, domain 1"/>
    <property type="match status" value="1"/>
</dbReference>
<dbReference type="InterPro" id="IPR011009">
    <property type="entry name" value="Kinase-like_dom_sf"/>
</dbReference>
<accession>A0A6G1GT45</accession>
<evidence type="ECO:0000256" key="2">
    <source>
        <dbReference type="ARBA" id="ARBA00022527"/>
    </source>
</evidence>
<evidence type="ECO:0000259" key="9">
    <source>
        <dbReference type="PROSITE" id="PS50011"/>
    </source>
</evidence>
<keyword evidence="11" id="KW-1185">Reference proteome</keyword>
<evidence type="ECO:0000256" key="8">
    <source>
        <dbReference type="ARBA" id="ARBA00048679"/>
    </source>
</evidence>
<keyword evidence="5 10" id="KW-0418">Kinase</keyword>
<dbReference type="GO" id="GO:0050684">
    <property type="term" value="P:regulation of mRNA processing"/>
    <property type="evidence" value="ECO:0007669"/>
    <property type="project" value="TreeGrafter"/>
</dbReference>
<dbReference type="SUPFAM" id="SSF56112">
    <property type="entry name" value="Protein kinase-like (PK-like)"/>
    <property type="match status" value="1"/>
</dbReference>
<dbReference type="GO" id="GO:0000245">
    <property type="term" value="P:spliceosomal complex assembly"/>
    <property type="evidence" value="ECO:0007669"/>
    <property type="project" value="TreeGrafter"/>
</dbReference>
<evidence type="ECO:0000256" key="4">
    <source>
        <dbReference type="ARBA" id="ARBA00022741"/>
    </source>
</evidence>
<keyword evidence="4" id="KW-0547">Nucleotide-binding</keyword>
<evidence type="ECO:0000256" key="6">
    <source>
        <dbReference type="ARBA" id="ARBA00022840"/>
    </source>
</evidence>
<dbReference type="InterPro" id="IPR051334">
    <property type="entry name" value="SRPK"/>
</dbReference>
<comment type="catalytic activity">
    <reaction evidence="7">
        <text>L-threonyl-[protein] + ATP = O-phospho-L-threonyl-[protein] + ADP + H(+)</text>
        <dbReference type="Rhea" id="RHEA:46608"/>
        <dbReference type="Rhea" id="RHEA-COMP:11060"/>
        <dbReference type="Rhea" id="RHEA-COMP:11605"/>
        <dbReference type="ChEBI" id="CHEBI:15378"/>
        <dbReference type="ChEBI" id="CHEBI:30013"/>
        <dbReference type="ChEBI" id="CHEBI:30616"/>
        <dbReference type="ChEBI" id="CHEBI:61977"/>
        <dbReference type="ChEBI" id="CHEBI:456216"/>
        <dbReference type="EC" id="2.7.11.1"/>
    </reaction>
</comment>
<dbReference type="Proteomes" id="UP000800041">
    <property type="component" value="Unassembled WGS sequence"/>
</dbReference>
<evidence type="ECO:0000256" key="5">
    <source>
        <dbReference type="ARBA" id="ARBA00022777"/>
    </source>
</evidence>
<dbReference type="Pfam" id="PF00069">
    <property type="entry name" value="Pkinase"/>
    <property type="match status" value="1"/>
</dbReference>
<evidence type="ECO:0000256" key="1">
    <source>
        <dbReference type="ARBA" id="ARBA00012513"/>
    </source>
</evidence>
<evidence type="ECO:0000313" key="10">
    <source>
        <dbReference type="EMBL" id="KAF1983929.1"/>
    </source>
</evidence>
<dbReference type="OrthoDB" id="5979581at2759"/>
<dbReference type="EMBL" id="ML977171">
    <property type="protein sequence ID" value="KAF1983929.1"/>
    <property type="molecule type" value="Genomic_DNA"/>
</dbReference>
<keyword evidence="2" id="KW-0723">Serine/threonine-protein kinase</keyword>
<keyword evidence="3" id="KW-0808">Transferase</keyword>
<organism evidence="10 11">
    <name type="scientific">Aulographum hederae CBS 113979</name>
    <dbReference type="NCBI Taxonomy" id="1176131"/>
    <lineage>
        <taxon>Eukaryota</taxon>
        <taxon>Fungi</taxon>
        <taxon>Dikarya</taxon>
        <taxon>Ascomycota</taxon>
        <taxon>Pezizomycotina</taxon>
        <taxon>Dothideomycetes</taxon>
        <taxon>Pleosporomycetidae</taxon>
        <taxon>Aulographales</taxon>
        <taxon>Aulographaceae</taxon>
    </lineage>
</organism>
<proteinExistence type="predicted"/>
<dbReference type="EC" id="2.7.11.1" evidence="1"/>
<sequence>MPLFKPGRFYPIKRPDTINKYKVLGKVGYGRSSTSWLCRCDEEADEEAPYAVLKFHASSRIGETHEEDKPGANESEISRRIRSIKTSYPGTGLVRAAKDEFTVECEAGAHRILVQRPLLANLHEAAKFYFVEPKYNCTEPFFKTVLRYILLALDFLYREANVIHTNGGLEETREGTDEGSITQPVKRFARYSGSDSYVLFHSIDFDRLAAYFIAGKPTLCDFGDARVGKSHRGVIQQEKFRAPEVVLGMEWDEKVDVWNLGVLAWGMYEGSHLFSGKGDAGGDFDEAKLLAEMTALMDPPPSKFRSRSPASNKYWGDSGNWTHPKPLPTRSLLTRELRYASPLGLPTDAQQGFLAFMRKVLTWDPTHRGSARDLLSDDWLVAPTAEELRDQKTEEEKEEEFERYIRNPRGAMPVAVVRDESREAGCRVIFRGEEVP</sequence>
<name>A0A6G1GT45_9PEZI</name>
<dbReference type="Gene3D" id="1.10.510.10">
    <property type="entry name" value="Transferase(Phosphotransferase) domain 1"/>
    <property type="match status" value="1"/>
</dbReference>
<dbReference type="PROSITE" id="PS50011">
    <property type="entry name" value="PROTEIN_KINASE_DOM"/>
    <property type="match status" value="1"/>
</dbReference>
<dbReference type="GO" id="GO:0005524">
    <property type="term" value="F:ATP binding"/>
    <property type="evidence" value="ECO:0007669"/>
    <property type="project" value="UniProtKB-KW"/>
</dbReference>
<dbReference type="SMART" id="SM00220">
    <property type="entry name" value="S_TKc"/>
    <property type="match status" value="1"/>
</dbReference>
<dbReference type="GO" id="GO:0004674">
    <property type="term" value="F:protein serine/threonine kinase activity"/>
    <property type="evidence" value="ECO:0007669"/>
    <property type="project" value="UniProtKB-KW"/>
</dbReference>